<feature type="domain" description="S1 motif" evidence="4">
    <location>
        <begin position="295"/>
        <end position="364"/>
    </location>
</feature>
<dbReference type="Gene3D" id="2.40.50.140">
    <property type="entry name" value="Nucleic acid-binding proteins"/>
    <property type="match status" value="4"/>
</dbReference>
<evidence type="ECO:0000259" key="4">
    <source>
        <dbReference type="PROSITE" id="PS50126"/>
    </source>
</evidence>
<evidence type="ECO:0000256" key="2">
    <source>
        <dbReference type="ARBA" id="ARBA00022980"/>
    </source>
</evidence>
<dbReference type="FunFam" id="2.40.50.140:FF:000103">
    <property type="entry name" value="protein RRP5 homolog"/>
    <property type="match status" value="1"/>
</dbReference>
<dbReference type="PROSITE" id="PS50126">
    <property type="entry name" value="S1"/>
    <property type="match status" value="4"/>
</dbReference>
<protein>
    <submittedName>
        <fullName evidence="5">Putative S1 RNA binding domain protein</fullName>
    </submittedName>
</protein>
<dbReference type="AlphaFoldDB" id="B3T9S8"/>
<reference evidence="5" key="1">
    <citation type="journal article" date="2008" name="ISME J.">
        <title>Genomic patterns of recombination, clonal divergence and environment in marine microbial populations.</title>
        <authorList>
            <person name="Konstantinidis K.T."/>
            <person name="Delong E.F."/>
        </authorList>
    </citation>
    <scope>NUCLEOTIDE SEQUENCE</scope>
</reference>
<dbReference type="CDD" id="cd05687">
    <property type="entry name" value="S1_RPS1_repeat_ec1_hs1"/>
    <property type="match status" value="1"/>
</dbReference>
<dbReference type="GO" id="GO:0003735">
    <property type="term" value="F:structural constituent of ribosome"/>
    <property type="evidence" value="ECO:0007669"/>
    <property type="project" value="TreeGrafter"/>
</dbReference>
<feature type="domain" description="S1 motif" evidence="4">
    <location>
        <begin position="117"/>
        <end position="189"/>
    </location>
</feature>
<feature type="domain" description="S1 motif" evidence="4">
    <location>
        <begin position="31"/>
        <end position="99"/>
    </location>
</feature>
<dbReference type="EMBL" id="EU016649">
    <property type="protein sequence ID" value="ABZ09337.1"/>
    <property type="molecule type" value="Genomic_DNA"/>
</dbReference>
<dbReference type="InterPro" id="IPR012340">
    <property type="entry name" value="NA-bd_OB-fold"/>
</dbReference>
<dbReference type="PRINTS" id="PR00681">
    <property type="entry name" value="RIBOSOMALS1"/>
</dbReference>
<dbReference type="InterPro" id="IPR050437">
    <property type="entry name" value="Ribos_protein_bS1-like"/>
</dbReference>
<dbReference type="FunFam" id="2.40.50.140:FF:000051">
    <property type="entry name" value="RNA-binding transcriptional accessory protein"/>
    <property type="match status" value="1"/>
</dbReference>
<proteinExistence type="inferred from homology"/>
<dbReference type="SUPFAM" id="SSF50249">
    <property type="entry name" value="Nucleic acid-binding proteins"/>
    <property type="match status" value="4"/>
</dbReference>
<dbReference type="PANTHER" id="PTHR10724">
    <property type="entry name" value="30S RIBOSOMAL PROTEIN S1"/>
    <property type="match status" value="1"/>
</dbReference>
<keyword evidence="3" id="KW-0687">Ribonucleoprotein</keyword>
<evidence type="ECO:0000256" key="3">
    <source>
        <dbReference type="ARBA" id="ARBA00023274"/>
    </source>
</evidence>
<accession>B3T9S8</accession>
<dbReference type="PANTHER" id="PTHR10724:SF7">
    <property type="entry name" value="SMALL RIBOSOMAL SUBUNIT PROTEIN BS1C"/>
    <property type="match status" value="1"/>
</dbReference>
<dbReference type="GO" id="GO:0003729">
    <property type="term" value="F:mRNA binding"/>
    <property type="evidence" value="ECO:0007669"/>
    <property type="project" value="TreeGrafter"/>
</dbReference>
<evidence type="ECO:0000313" key="5">
    <source>
        <dbReference type="EMBL" id="ABZ09337.1"/>
    </source>
</evidence>
<dbReference type="Pfam" id="PF00575">
    <property type="entry name" value="S1"/>
    <property type="match status" value="4"/>
</dbReference>
<sequence>MAELSSIEKPLQPSMAELLDQAAPLQSLHRGDIVEGQVMRCDSDGILVSIGHKLEGIIPAREMRLLSRFGQDQSQVGATVLVYVLDPAGVEGQAILSLDKAQGEEVWHRLQQCAEAGQGVTGTIVGFNRGGAVVDVEGLQAFVPLSQMVLSIQAGGDTAEALAQRVGEEVSLKVLEVNRRRGRAVLSERAMLREQREEQREQLFGELQEGEVRKGVVTGISSFGAFVDIGGADGLIHISELSWSPVSSVEEVVQVSQEVEVYILRVDREHRRIALSLRQLSPTPWTQAAQQFALGQLVSGTVTKLADFGAFTRVEETVEGLIHVSELSDRHIRHPREVVQVGDSLTLRIVSLDLERHRIGLSLRQVEDPEGKFEESKTD</sequence>
<evidence type="ECO:0000256" key="1">
    <source>
        <dbReference type="ARBA" id="ARBA00006767"/>
    </source>
</evidence>
<dbReference type="InterPro" id="IPR035104">
    <property type="entry name" value="Ribosomal_protein_S1-like"/>
</dbReference>
<organism evidence="5">
    <name type="scientific">uncultured marine microorganism HF4000_APKG7H23</name>
    <dbReference type="NCBI Taxonomy" id="455551"/>
    <lineage>
        <taxon>unclassified sequences</taxon>
        <taxon>environmental samples</taxon>
    </lineage>
</organism>
<feature type="domain" description="S1 motif" evidence="4">
    <location>
        <begin position="210"/>
        <end position="278"/>
    </location>
</feature>
<dbReference type="InterPro" id="IPR003029">
    <property type="entry name" value="S1_domain"/>
</dbReference>
<comment type="similarity">
    <text evidence="1">Belongs to the bacterial ribosomal protein bS1 family.</text>
</comment>
<name>B3T9S8_9ZZZZ</name>
<dbReference type="CDD" id="cd04465">
    <property type="entry name" value="S1_RPS1_repeat_ec2_hs2"/>
    <property type="match status" value="1"/>
</dbReference>
<dbReference type="SMART" id="SM00316">
    <property type="entry name" value="S1"/>
    <property type="match status" value="4"/>
</dbReference>
<keyword evidence="2" id="KW-0689">Ribosomal protein</keyword>
<gene>
    <name evidence="5" type="ORF">ALOHA_HF4000APKG7H23ctg3g2</name>
</gene>